<reference evidence="1" key="1">
    <citation type="submission" date="2023-03" db="EMBL/GenBank/DDBJ databases">
        <title>Massive genome expansion in bonnet fungi (Mycena s.s.) driven by repeated elements and novel gene families across ecological guilds.</title>
        <authorList>
            <consortium name="Lawrence Berkeley National Laboratory"/>
            <person name="Harder C.B."/>
            <person name="Miyauchi S."/>
            <person name="Viragh M."/>
            <person name="Kuo A."/>
            <person name="Thoen E."/>
            <person name="Andreopoulos B."/>
            <person name="Lu D."/>
            <person name="Skrede I."/>
            <person name="Drula E."/>
            <person name="Henrissat B."/>
            <person name="Morin E."/>
            <person name="Kohler A."/>
            <person name="Barry K."/>
            <person name="LaButti K."/>
            <person name="Morin E."/>
            <person name="Salamov A."/>
            <person name="Lipzen A."/>
            <person name="Mereny Z."/>
            <person name="Hegedus B."/>
            <person name="Baldrian P."/>
            <person name="Stursova M."/>
            <person name="Weitz H."/>
            <person name="Taylor A."/>
            <person name="Grigoriev I.V."/>
            <person name="Nagy L.G."/>
            <person name="Martin F."/>
            <person name="Kauserud H."/>
        </authorList>
    </citation>
    <scope>NUCLEOTIDE SEQUENCE</scope>
    <source>
        <strain evidence="1">CBHHK182m</strain>
    </source>
</reference>
<organism evidence="1 2">
    <name type="scientific">Mycena metata</name>
    <dbReference type="NCBI Taxonomy" id="1033252"/>
    <lineage>
        <taxon>Eukaryota</taxon>
        <taxon>Fungi</taxon>
        <taxon>Dikarya</taxon>
        <taxon>Basidiomycota</taxon>
        <taxon>Agaricomycotina</taxon>
        <taxon>Agaricomycetes</taxon>
        <taxon>Agaricomycetidae</taxon>
        <taxon>Agaricales</taxon>
        <taxon>Marasmiineae</taxon>
        <taxon>Mycenaceae</taxon>
        <taxon>Mycena</taxon>
    </lineage>
</organism>
<keyword evidence="2" id="KW-1185">Reference proteome</keyword>
<evidence type="ECO:0000313" key="2">
    <source>
        <dbReference type="Proteomes" id="UP001215598"/>
    </source>
</evidence>
<dbReference type="AlphaFoldDB" id="A0AAD7JLB1"/>
<accession>A0AAD7JLB1</accession>
<sequence length="122" mass="13522">MATCVAQNAGVVQEKVDTISSQVAVIIAGIKHKDIFPRLNRGAWKFSDKEAKSFATQLAKCVDENLMWEIWVQHTSNHIAPLAAVKSTTILKLWGPGGCKQKFPNALDKAPTIWFGLMDWVN</sequence>
<gene>
    <name evidence="1" type="ORF">B0H16DRAFT_1454688</name>
</gene>
<dbReference type="EMBL" id="JARKIB010000027">
    <property type="protein sequence ID" value="KAJ7764890.1"/>
    <property type="molecule type" value="Genomic_DNA"/>
</dbReference>
<proteinExistence type="predicted"/>
<name>A0AAD7JLB1_9AGAR</name>
<dbReference type="Proteomes" id="UP001215598">
    <property type="component" value="Unassembled WGS sequence"/>
</dbReference>
<evidence type="ECO:0000313" key="1">
    <source>
        <dbReference type="EMBL" id="KAJ7764890.1"/>
    </source>
</evidence>
<protein>
    <submittedName>
        <fullName evidence="1">Uncharacterized protein</fullName>
    </submittedName>
</protein>
<comment type="caution">
    <text evidence="1">The sequence shown here is derived from an EMBL/GenBank/DDBJ whole genome shotgun (WGS) entry which is preliminary data.</text>
</comment>